<reference evidence="5 6" key="1">
    <citation type="submission" date="2020-05" db="EMBL/GenBank/DDBJ databases">
        <title>Electrophorus electricus (electric eel) genome, fEleEle1, primary haplotype.</title>
        <authorList>
            <person name="Myers G."/>
            <person name="Meyer A."/>
            <person name="Fedrigo O."/>
            <person name="Formenti G."/>
            <person name="Rhie A."/>
            <person name="Tracey A."/>
            <person name="Sims Y."/>
            <person name="Jarvis E.D."/>
        </authorList>
    </citation>
    <scope>NUCLEOTIDE SEQUENCE [LARGE SCALE GENOMIC DNA]</scope>
</reference>
<dbReference type="GeneID" id="113591703"/>
<dbReference type="GO" id="GO:0008360">
    <property type="term" value="P:regulation of cell shape"/>
    <property type="evidence" value="ECO:0007669"/>
    <property type="project" value="TreeGrafter"/>
</dbReference>
<sequence>MNLGKLADFKGLVPATQGKRHYKRELSADMISPPLGDFRHTMHVGHGGDIFGDTSFLSNHGGGGGAEGEGSGCKATGFFSRTLRHIRRNPQARLTGESDDLSPSPPPVSPIIKNAISLPQLSLTTPNGHTQGALFPTSSSSPEQPLYSYGLQSGFVTLPRLTRHDRNLAESPPLTEYYHGSLPDGINLPLARSDSLTSFTVDLGPSLMTELLSLIDSSCSFTRTNQDLKEEEKEEEPNSLFDMLEGSSHVCLHAASITSSPQMDSVNSRGRSCSPDRVQQRTERDENGAALKRAMPDASLWSPVRVEPIMEAERFQQATDLLARHYGGGSILKGRQRSPFTFPEEEEEIKV</sequence>
<dbReference type="Pfam" id="PF00786">
    <property type="entry name" value="PBD"/>
    <property type="match status" value="1"/>
</dbReference>
<dbReference type="Ensembl" id="ENSEEET00000063742.1">
    <property type="protein sequence ID" value="ENSEEEP00000053014.1"/>
    <property type="gene ID" value="ENSEEEG00000025276.1"/>
</dbReference>
<dbReference type="GeneTree" id="ENSGT00940000160068"/>
<dbReference type="GO" id="GO:0005737">
    <property type="term" value="C:cytoplasm"/>
    <property type="evidence" value="ECO:0007669"/>
    <property type="project" value="UniProtKB-ARBA"/>
</dbReference>
<feature type="compositionally biased region" description="Basic and acidic residues" evidence="3">
    <location>
        <begin position="278"/>
        <end position="287"/>
    </location>
</feature>
<dbReference type="GO" id="GO:0005886">
    <property type="term" value="C:plasma membrane"/>
    <property type="evidence" value="ECO:0007669"/>
    <property type="project" value="TreeGrafter"/>
</dbReference>
<dbReference type="SMART" id="SM00285">
    <property type="entry name" value="PBD"/>
    <property type="match status" value="1"/>
</dbReference>
<dbReference type="Proteomes" id="UP000314983">
    <property type="component" value="Chromosome 4"/>
</dbReference>
<dbReference type="GO" id="GO:0030838">
    <property type="term" value="P:positive regulation of actin filament polymerization"/>
    <property type="evidence" value="ECO:0007669"/>
    <property type="project" value="TreeGrafter"/>
</dbReference>
<name>A0AAY5E912_ELEEL</name>
<dbReference type="GO" id="GO:0012505">
    <property type="term" value="C:endomembrane system"/>
    <property type="evidence" value="ECO:0007669"/>
    <property type="project" value="UniProtKB-SubCell"/>
</dbReference>
<accession>A0AAY5E912</accession>
<feature type="domain" description="CRIB" evidence="4">
    <location>
        <begin position="31"/>
        <end position="45"/>
    </location>
</feature>
<feature type="compositionally biased region" description="Polar residues" evidence="3">
    <location>
        <begin position="261"/>
        <end position="271"/>
    </location>
</feature>
<dbReference type="PANTHER" id="PTHR15344:SF22">
    <property type="entry name" value="CDC42 EFFECTOR PROTEIN (RHO GTPASE-BINDING) 1B"/>
    <property type="match status" value="1"/>
</dbReference>
<comment type="similarity">
    <text evidence="2">Belongs to the BORG/CEP family.</text>
</comment>
<dbReference type="GO" id="GO:0031274">
    <property type="term" value="P:positive regulation of pseudopodium assembly"/>
    <property type="evidence" value="ECO:0007669"/>
    <property type="project" value="TreeGrafter"/>
</dbReference>
<evidence type="ECO:0000313" key="5">
    <source>
        <dbReference type="Ensembl" id="ENSEEEP00000053014.1"/>
    </source>
</evidence>
<dbReference type="PANTHER" id="PTHR15344">
    <property type="entry name" value="CDC42 EFFECTOR PROTEIN BORG"/>
    <property type="match status" value="1"/>
</dbReference>
<evidence type="ECO:0000256" key="1">
    <source>
        <dbReference type="ARBA" id="ARBA00004184"/>
    </source>
</evidence>
<dbReference type="GO" id="GO:0031267">
    <property type="term" value="F:small GTPase binding"/>
    <property type="evidence" value="ECO:0007669"/>
    <property type="project" value="TreeGrafter"/>
</dbReference>
<dbReference type="KEGG" id="eee:113591703"/>
<organism evidence="5 6">
    <name type="scientific">Electrophorus electricus</name>
    <name type="common">Electric eel</name>
    <name type="synonym">Gymnotus electricus</name>
    <dbReference type="NCBI Taxonomy" id="8005"/>
    <lineage>
        <taxon>Eukaryota</taxon>
        <taxon>Metazoa</taxon>
        <taxon>Chordata</taxon>
        <taxon>Craniata</taxon>
        <taxon>Vertebrata</taxon>
        <taxon>Euteleostomi</taxon>
        <taxon>Actinopterygii</taxon>
        <taxon>Neopterygii</taxon>
        <taxon>Teleostei</taxon>
        <taxon>Ostariophysi</taxon>
        <taxon>Gymnotiformes</taxon>
        <taxon>Gymnotoidei</taxon>
        <taxon>Gymnotidae</taxon>
        <taxon>Electrophorus</taxon>
    </lineage>
</organism>
<evidence type="ECO:0000259" key="4">
    <source>
        <dbReference type="PROSITE" id="PS50108"/>
    </source>
</evidence>
<evidence type="ECO:0000313" key="6">
    <source>
        <dbReference type="Proteomes" id="UP000314983"/>
    </source>
</evidence>
<dbReference type="Pfam" id="PF14957">
    <property type="entry name" value="BORG_CEP"/>
    <property type="match status" value="1"/>
</dbReference>
<dbReference type="GO" id="GO:0007266">
    <property type="term" value="P:Rho protein signal transduction"/>
    <property type="evidence" value="ECO:0007669"/>
    <property type="project" value="TreeGrafter"/>
</dbReference>
<dbReference type="GO" id="GO:0005856">
    <property type="term" value="C:cytoskeleton"/>
    <property type="evidence" value="ECO:0007669"/>
    <property type="project" value="TreeGrafter"/>
</dbReference>
<comment type="subcellular location">
    <subcellularLocation>
        <location evidence="1">Endomembrane system</location>
        <topology evidence="1">Peripheral membrane protein</topology>
    </subcellularLocation>
</comment>
<dbReference type="InterPro" id="IPR000095">
    <property type="entry name" value="CRIB_dom"/>
</dbReference>
<reference evidence="5" key="2">
    <citation type="submission" date="2025-08" db="UniProtKB">
        <authorList>
            <consortium name="Ensembl"/>
        </authorList>
    </citation>
    <scope>IDENTIFICATION</scope>
</reference>
<dbReference type="InterPro" id="IPR051296">
    <property type="entry name" value="Cdc42_Effector_BORG/CEP"/>
</dbReference>
<protein>
    <submittedName>
        <fullName evidence="5">CDC42 effector protein (Rho GTPase binding) 1b</fullName>
    </submittedName>
</protein>
<gene>
    <name evidence="5" type="primary">cdc42ep1b</name>
</gene>
<dbReference type="RefSeq" id="XP_026888112.2">
    <property type="nucleotide sequence ID" value="XM_027032311.2"/>
</dbReference>
<dbReference type="CTD" id="100007808"/>
<dbReference type="AlphaFoldDB" id="A0AAY5E912"/>
<reference evidence="5" key="3">
    <citation type="submission" date="2025-09" db="UniProtKB">
        <authorList>
            <consortium name="Ensembl"/>
        </authorList>
    </citation>
    <scope>IDENTIFICATION</scope>
</reference>
<proteinExistence type="inferred from homology"/>
<dbReference type="PROSITE" id="PS50108">
    <property type="entry name" value="CRIB"/>
    <property type="match status" value="1"/>
</dbReference>
<feature type="region of interest" description="Disordered" evidence="3">
    <location>
        <begin position="261"/>
        <end position="289"/>
    </location>
</feature>
<evidence type="ECO:0000256" key="3">
    <source>
        <dbReference type="SAM" id="MobiDB-lite"/>
    </source>
</evidence>
<keyword evidence="6" id="KW-1185">Reference proteome</keyword>
<evidence type="ECO:0000256" key="2">
    <source>
        <dbReference type="ARBA" id="ARBA00010770"/>
    </source>
</evidence>
<dbReference type="InterPro" id="IPR029273">
    <property type="entry name" value="Cdc42_effect-like"/>
</dbReference>